<feature type="transmembrane region" description="Helical" evidence="1">
    <location>
        <begin position="21"/>
        <end position="42"/>
    </location>
</feature>
<evidence type="ECO:0000313" key="2">
    <source>
        <dbReference type="EMBL" id="RIH85399.1"/>
    </source>
</evidence>
<comment type="caution">
    <text evidence="2">The sequence shown here is derived from an EMBL/GenBank/DDBJ whole genome shotgun (WGS) entry which is preliminary data.</text>
</comment>
<keyword evidence="1" id="KW-0472">Membrane</keyword>
<feature type="transmembrane region" description="Helical" evidence="1">
    <location>
        <begin position="479"/>
        <end position="503"/>
    </location>
</feature>
<dbReference type="InterPro" id="IPR031599">
    <property type="entry name" value="ABC_tran_2"/>
</dbReference>
<feature type="transmembrane region" description="Helical" evidence="1">
    <location>
        <begin position="442"/>
        <end position="467"/>
    </location>
</feature>
<dbReference type="RefSeq" id="WP_119314852.1">
    <property type="nucleotide sequence ID" value="NZ_QXDL01000059.1"/>
</dbReference>
<reference evidence="2 3" key="1">
    <citation type="submission" date="2018-08" db="EMBL/GenBank/DDBJ databases">
        <title>Meiothermus terrae DSM 26712 genome sequencing project.</title>
        <authorList>
            <person name="Da Costa M.S."/>
            <person name="Albuquerque L."/>
            <person name="Raposo P."/>
            <person name="Froufe H.J.C."/>
            <person name="Barroso C.S."/>
            <person name="Egas C."/>
        </authorList>
    </citation>
    <scope>NUCLEOTIDE SEQUENCE [LARGE SCALE GENOMIC DNA]</scope>
    <source>
        <strain evidence="2 3">DSM 26712</strain>
    </source>
</reference>
<feature type="transmembrane region" description="Helical" evidence="1">
    <location>
        <begin position="523"/>
        <end position="545"/>
    </location>
</feature>
<keyword evidence="3" id="KW-1185">Reference proteome</keyword>
<feature type="transmembrane region" description="Helical" evidence="1">
    <location>
        <begin position="261"/>
        <end position="283"/>
    </location>
</feature>
<accession>A0A399EQT5</accession>
<sequence>MLTLRARILYNTFRQSPATTALGLLLALGLAYLAWSGTTWFLEFITYEIVGRSSLLERLSAVFTRNVLVERIVGVLLLVLSSSVVLSALPNAIAVLYSSEDLPILLALPQRAAKVFLFKVAETFATTALVPALFTLPVVFAVGAFYDAPWFFYPATLLVVLALYAFPVAIGVGLALPLVRFAPAGRAKEWAAAVGAVLGGGLIFLLRAVRPEALLQTNFADPDALDRFLQSFRDPAAPFLPSSLASDALDGLMKGHFNADFFVLVGLSLLLLALAGLVAGYAYQIGWVRSLEGTVQERGFTRPGFWDRVSLGSRAWALWVRDLRLFFRDANQAAQLVLVGVLVLLYTTSLQFIPLEGERFRVVVGFLHLAFQGFVIAGVGVRLAYPLYSLEGPGFWLVQTAPVSRLTLLLTRFGLALVFLLPLALMLGLLSPQVIGLGTNLTQISVAIALASAVAAAGLGVGLGSAFPRFDAANPAEVPLGLGGLLYMGLSLLHSAALVVLAARPVYLSFGSRETYLAGPEGPLWLLLLAALTLLPALAALAFGYKRMGDPA</sequence>
<protein>
    <submittedName>
        <fullName evidence="2">Putative ATP-binding cassette</fullName>
    </submittedName>
</protein>
<feature type="transmembrane region" description="Helical" evidence="1">
    <location>
        <begin position="333"/>
        <end position="353"/>
    </location>
</feature>
<dbReference type="GO" id="GO:0005524">
    <property type="term" value="F:ATP binding"/>
    <property type="evidence" value="ECO:0007669"/>
    <property type="project" value="UniProtKB-KW"/>
</dbReference>
<keyword evidence="2" id="KW-0547">Nucleotide-binding</keyword>
<organism evidence="2 3">
    <name type="scientific">Calidithermus terrae</name>
    <dbReference type="NCBI Taxonomy" id="1408545"/>
    <lineage>
        <taxon>Bacteria</taxon>
        <taxon>Thermotogati</taxon>
        <taxon>Deinococcota</taxon>
        <taxon>Deinococci</taxon>
        <taxon>Thermales</taxon>
        <taxon>Thermaceae</taxon>
        <taxon>Calidithermus</taxon>
    </lineage>
</organism>
<name>A0A399EQT5_9DEIN</name>
<dbReference type="Proteomes" id="UP000265715">
    <property type="component" value="Unassembled WGS sequence"/>
</dbReference>
<keyword evidence="1" id="KW-0812">Transmembrane</keyword>
<feature type="transmembrane region" description="Helical" evidence="1">
    <location>
        <begin position="406"/>
        <end position="430"/>
    </location>
</feature>
<feature type="transmembrane region" description="Helical" evidence="1">
    <location>
        <begin position="190"/>
        <end position="209"/>
    </location>
</feature>
<dbReference type="EMBL" id="QXDL01000059">
    <property type="protein sequence ID" value="RIH85399.1"/>
    <property type="molecule type" value="Genomic_DNA"/>
</dbReference>
<feature type="transmembrane region" description="Helical" evidence="1">
    <location>
        <begin position="152"/>
        <end position="178"/>
    </location>
</feature>
<gene>
    <name evidence="2" type="ORF">Mterra_01726</name>
</gene>
<evidence type="ECO:0000256" key="1">
    <source>
        <dbReference type="SAM" id="Phobius"/>
    </source>
</evidence>
<feature type="transmembrane region" description="Helical" evidence="1">
    <location>
        <begin position="116"/>
        <end position="146"/>
    </location>
</feature>
<feature type="transmembrane region" description="Helical" evidence="1">
    <location>
        <begin position="72"/>
        <end position="96"/>
    </location>
</feature>
<keyword evidence="2" id="KW-0067">ATP-binding</keyword>
<dbReference type="OrthoDB" id="24438at2"/>
<evidence type="ECO:0000313" key="3">
    <source>
        <dbReference type="Proteomes" id="UP000265715"/>
    </source>
</evidence>
<dbReference type="AlphaFoldDB" id="A0A399EQT5"/>
<feature type="transmembrane region" description="Helical" evidence="1">
    <location>
        <begin position="365"/>
        <end position="385"/>
    </location>
</feature>
<dbReference type="Pfam" id="PF16949">
    <property type="entry name" value="ABC_tran_2"/>
    <property type="match status" value="1"/>
</dbReference>
<proteinExistence type="predicted"/>
<keyword evidence="1" id="KW-1133">Transmembrane helix</keyword>